<reference evidence="2 3" key="1">
    <citation type="submission" date="2016-10" db="EMBL/GenBank/DDBJ databases">
        <authorList>
            <person name="Varghese N."/>
            <person name="Submissions S."/>
        </authorList>
    </citation>
    <scope>NUCLEOTIDE SEQUENCE [LARGE SCALE GENOMIC DNA]</scope>
    <source>
        <strain evidence="2 3">DSM 17997</strain>
    </source>
</reference>
<name>A0A1H3SF69_9BACT</name>
<keyword evidence="3" id="KW-1185">Reference proteome</keyword>
<evidence type="ECO:0000313" key="3">
    <source>
        <dbReference type="Proteomes" id="UP000199663"/>
    </source>
</evidence>
<organism evidence="2 3">
    <name type="scientific">Rhodonellum ikkaensis</name>
    <dbReference type="NCBI Taxonomy" id="336829"/>
    <lineage>
        <taxon>Bacteria</taxon>
        <taxon>Pseudomonadati</taxon>
        <taxon>Bacteroidota</taxon>
        <taxon>Cytophagia</taxon>
        <taxon>Cytophagales</taxon>
        <taxon>Cytophagaceae</taxon>
        <taxon>Rhodonellum</taxon>
    </lineage>
</organism>
<dbReference type="Proteomes" id="UP000199663">
    <property type="component" value="Unassembled WGS sequence"/>
</dbReference>
<comment type="caution">
    <text evidence="2">The sequence shown here is derived from an EMBL/GenBank/DDBJ whole genome shotgun (WGS) entry which is preliminary data.</text>
</comment>
<proteinExistence type="predicted"/>
<sequence length="185" mass="21272">MEELSLFELGLFLDNEIVVLKEEGTFSKSKGHPASDSSLKGTNVAHASQPEEVEIEMEMELVHEGNFEKGILIVYQGDHLESTHREFLFKILQAVNCSLKDIALSSSEMVEETKLSSIQQMNPNKILIFGKLRHDLMKIMQHKYEILNEDGVEYFFADDLREISENVELKRSLWNKLQILFGIKK</sequence>
<dbReference type="EMBL" id="FNQC01000011">
    <property type="protein sequence ID" value="SDZ36646.1"/>
    <property type="molecule type" value="Genomic_DNA"/>
</dbReference>
<evidence type="ECO:0000256" key="1">
    <source>
        <dbReference type="SAM" id="MobiDB-lite"/>
    </source>
</evidence>
<evidence type="ECO:0000313" key="2">
    <source>
        <dbReference type="EMBL" id="SDZ36646.1"/>
    </source>
</evidence>
<gene>
    <name evidence="2" type="ORF">SAMN05444412_111122</name>
</gene>
<feature type="region of interest" description="Disordered" evidence="1">
    <location>
        <begin position="27"/>
        <end position="47"/>
    </location>
</feature>
<protein>
    <submittedName>
        <fullName evidence="2">Uncharacterized protein</fullName>
    </submittedName>
</protein>
<dbReference type="RefSeq" id="WP_019598832.1">
    <property type="nucleotide sequence ID" value="NZ_FNQC01000011.1"/>
</dbReference>
<accession>A0A1H3SF69</accession>